<dbReference type="Proteomes" id="UP001187192">
    <property type="component" value="Unassembled WGS sequence"/>
</dbReference>
<comment type="caution">
    <text evidence="2">The sequence shown here is derived from an EMBL/GenBank/DDBJ whole genome shotgun (WGS) entry which is preliminary data.</text>
</comment>
<dbReference type="AlphaFoldDB" id="A0AA88A8J1"/>
<gene>
    <name evidence="2" type="ORF">TIFTF001_017048</name>
</gene>
<evidence type="ECO:0000256" key="1">
    <source>
        <dbReference type="SAM" id="MobiDB-lite"/>
    </source>
</evidence>
<feature type="region of interest" description="Disordered" evidence="1">
    <location>
        <begin position="77"/>
        <end position="133"/>
    </location>
</feature>
<feature type="region of interest" description="Disordered" evidence="1">
    <location>
        <begin position="163"/>
        <end position="186"/>
    </location>
</feature>
<evidence type="ECO:0000313" key="2">
    <source>
        <dbReference type="EMBL" id="GMN47869.1"/>
    </source>
</evidence>
<evidence type="ECO:0000313" key="3">
    <source>
        <dbReference type="Proteomes" id="UP001187192"/>
    </source>
</evidence>
<feature type="compositionally biased region" description="Basic and acidic residues" evidence="1">
    <location>
        <begin position="77"/>
        <end position="88"/>
    </location>
</feature>
<name>A0AA88A8J1_FICCA</name>
<accession>A0AA88A8J1</accession>
<organism evidence="2 3">
    <name type="scientific">Ficus carica</name>
    <name type="common">Common fig</name>
    <dbReference type="NCBI Taxonomy" id="3494"/>
    <lineage>
        <taxon>Eukaryota</taxon>
        <taxon>Viridiplantae</taxon>
        <taxon>Streptophyta</taxon>
        <taxon>Embryophyta</taxon>
        <taxon>Tracheophyta</taxon>
        <taxon>Spermatophyta</taxon>
        <taxon>Magnoliopsida</taxon>
        <taxon>eudicotyledons</taxon>
        <taxon>Gunneridae</taxon>
        <taxon>Pentapetalae</taxon>
        <taxon>rosids</taxon>
        <taxon>fabids</taxon>
        <taxon>Rosales</taxon>
        <taxon>Moraceae</taxon>
        <taxon>Ficeae</taxon>
        <taxon>Ficus</taxon>
    </lineage>
</organism>
<reference evidence="2" key="1">
    <citation type="submission" date="2023-07" db="EMBL/GenBank/DDBJ databases">
        <title>draft genome sequence of fig (Ficus carica).</title>
        <authorList>
            <person name="Takahashi T."/>
            <person name="Nishimura K."/>
        </authorList>
    </citation>
    <scope>NUCLEOTIDE SEQUENCE</scope>
</reference>
<keyword evidence="3" id="KW-1185">Reference proteome</keyword>
<proteinExistence type="predicted"/>
<dbReference type="EMBL" id="BTGU01000026">
    <property type="protein sequence ID" value="GMN47869.1"/>
    <property type="molecule type" value="Genomic_DNA"/>
</dbReference>
<protein>
    <submittedName>
        <fullName evidence="2">Uncharacterized protein</fullName>
    </submittedName>
</protein>
<sequence>MIFTTNLCKDFIYGRLDFHQVLMAEDSSSGQQPTDDERRLERVEQWLDGLKETLCNLTQMMATLTVEVLHGRYERLPDQVGDRPENGHPGDGVGEMIGDRQNPGRADLEAWNPRGGPQADPHHRFDPRLPQNRVNLGGGDANREAHIAGNDFREFRVFQQGNRRAFGQRDDDDLRQGIPAGGDGNYEAGGGPPCVAARILDYRGGFLPPAWNGDDFHHQQRGNFRQRQP</sequence>